<dbReference type="NCBIfam" id="TIGR03134">
    <property type="entry name" value="malonate_gamma"/>
    <property type="match status" value="1"/>
</dbReference>
<dbReference type="STRING" id="1121877.FEAC_17370"/>
<proteinExistence type="predicted"/>
<evidence type="ECO:0000259" key="1">
    <source>
        <dbReference type="Pfam" id="PF01039"/>
    </source>
</evidence>
<gene>
    <name evidence="2" type="primary">madC</name>
    <name evidence="2" type="ORF">FEAC_17370</name>
</gene>
<dbReference type="NCBIfam" id="NF005530">
    <property type="entry name" value="PRK07189.1"/>
    <property type="match status" value="1"/>
</dbReference>
<dbReference type="Pfam" id="PF01039">
    <property type="entry name" value="Carboxyl_trans"/>
    <property type="match status" value="1"/>
</dbReference>
<keyword evidence="2" id="KW-0808">Transferase</keyword>
<sequence length="562" mass="59977">MTSSLHGSTSTPAQGNQAPWQALLARDSFIELDGRGRALALLDAGTHRELCGPFDGVESPWLESQGIVPQSDDGLIVVKGEIFGLPSVVISIEQAFAGGAIGEVSGAKMTTALAMAAAQERGGPLPAVLLLESGGVRLQEANLGLAAIAEICAALLELRRLKPVVGVIAGPLGCFGGMGIVAGLCTHLIMTAEARLSLNGPEVIESEAGIYEIDSTDRSAIWAATGGRARVAAGLADRLVLDDVGAMRAAVAEALKVHPTNSHRSQRLTTTRQWIETNTPTHQALKTDRKVPTSTPERGTIWTEALTEVDLMRPCPSVLRGELRLDVREAVILSIAVDPESRYHRAAHGELGLREGLVLAEQIIQVVKTDQSLRPTEKRPIIAIVDVPSQAYGWIEETTGLHHVLACAVDAYATARMAGHPIIALVVGQAISGGFLAHGFQANQILALDDPGVQIHAMHQAAAARITRRSLESLEILERTVLPMSRRVSDWAKLGLCDQLISINDPDAPTASDLTMVRSALTLAVDRARMEPLDLSNRRIFTGNSTTRRATQEVMARMAAQW</sequence>
<feature type="domain" description="Acetyl-coenzyme A carboxylase carboxyl transferase subunit beta" evidence="1">
    <location>
        <begin position="72"/>
        <end position="264"/>
    </location>
</feature>
<dbReference type="Gene3D" id="3.90.226.10">
    <property type="entry name" value="2-enoyl-CoA Hydratase, Chain A, domain 1"/>
    <property type="match status" value="2"/>
</dbReference>
<dbReference type="GO" id="GO:2001295">
    <property type="term" value="P:malonyl-CoA biosynthetic process"/>
    <property type="evidence" value="ECO:0007669"/>
    <property type="project" value="TreeGrafter"/>
</dbReference>
<dbReference type="GeneID" id="78372892"/>
<dbReference type="PANTHER" id="PTHR42995:SF1">
    <property type="entry name" value="MALONATE DECARBOXYLASE BETA SUBUNIT"/>
    <property type="match status" value="1"/>
</dbReference>
<organism evidence="2 3">
    <name type="scientific">Ferrimicrobium acidiphilum DSM 19497</name>
    <dbReference type="NCBI Taxonomy" id="1121877"/>
    <lineage>
        <taxon>Bacteria</taxon>
        <taxon>Bacillati</taxon>
        <taxon>Actinomycetota</taxon>
        <taxon>Acidimicrobiia</taxon>
        <taxon>Acidimicrobiales</taxon>
        <taxon>Acidimicrobiaceae</taxon>
        <taxon>Ferrimicrobium</taxon>
    </lineage>
</organism>
<dbReference type="EC" id="2.1.3.10" evidence="2"/>
<dbReference type="PATRIC" id="fig|1121877.4.peg.1928"/>
<protein>
    <submittedName>
        <fullName evidence="2">Malonyl-S-ACP:biotin-protein carboxyltransferase MADC</fullName>
        <ecNumber evidence="2">2.1.3.10</ecNumber>
    </submittedName>
</protein>
<dbReference type="Proteomes" id="UP000032336">
    <property type="component" value="Unassembled WGS sequence"/>
</dbReference>
<reference evidence="2 3" key="1">
    <citation type="submission" date="2015-01" db="EMBL/GenBank/DDBJ databases">
        <title>Draft genome of the acidophilic iron oxidizer Ferrimicrobium acidiphilum strain T23.</title>
        <authorList>
            <person name="Poehlein A."/>
            <person name="Eisen S."/>
            <person name="Schloemann M."/>
            <person name="Johnson B.D."/>
            <person name="Daniel R."/>
            <person name="Muehling M."/>
        </authorList>
    </citation>
    <scope>NUCLEOTIDE SEQUENCE [LARGE SCALE GENOMIC DNA]</scope>
    <source>
        <strain evidence="2 3">T23</strain>
    </source>
</reference>
<dbReference type="GO" id="GO:0016831">
    <property type="term" value="F:carboxy-lyase activity"/>
    <property type="evidence" value="ECO:0007669"/>
    <property type="project" value="InterPro"/>
</dbReference>
<dbReference type="InterPro" id="IPR009648">
    <property type="entry name" value="Malonate_gamma"/>
</dbReference>
<dbReference type="InterPro" id="IPR029045">
    <property type="entry name" value="ClpP/crotonase-like_dom_sf"/>
</dbReference>
<keyword evidence="3" id="KW-1185">Reference proteome</keyword>
<dbReference type="AlphaFoldDB" id="A0A0D8FTA5"/>
<dbReference type="SUPFAM" id="SSF52096">
    <property type="entry name" value="ClpP/crotonase"/>
    <property type="match status" value="2"/>
</dbReference>
<dbReference type="InterPro" id="IPR034733">
    <property type="entry name" value="AcCoA_carboxyl_beta"/>
</dbReference>
<dbReference type="RefSeq" id="WP_052566078.1">
    <property type="nucleotide sequence ID" value="NZ_JQKF01000012.1"/>
</dbReference>
<evidence type="ECO:0000313" key="2">
    <source>
        <dbReference type="EMBL" id="KJE76510.1"/>
    </source>
</evidence>
<dbReference type="OrthoDB" id="9772975at2"/>
<evidence type="ECO:0000313" key="3">
    <source>
        <dbReference type="Proteomes" id="UP000032336"/>
    </source>
</evidence>
<dbReference type="PANTHER" id="PTHR42995">
    <property type="entry name" value="ACETYL-COENZYME A CARBOXYLASE CARBOXYL TRANSFERASE SUBUNIT BETA, CHLOROPLASTIC"/>
    <property type="match status" value="1"/>
</dbReference>
<name>A0A0D8FTA5_9ACTN</name>
<dbReference type="eggNOG" id="COG4799">
    <property type="taxonomic scope" value="Bacteria"/>
</dbReference>
<dbReference type="InterPro" id="IPR017556">
    <property type="entry name" value="Malonate_beta"/>
</dbReference>
<dbReference type="Pfam" id="PF06833">
    <property type="entry name" value="MdcE"/>
    <property type="match status" value="1"/>
</dbReference>
<dbReference type="EMBL" id="JXUW01000015">
    <property type="protein sequence ID" value="KJE76510.1"/>
    <property type="molecule type" value="Genomic_DNA"/>
</dbReference>
<accession>A0A0D8FTA5</accession>
<dbReference type="NCBIfam" id="TIGR03133">
    <property type="entry name" value="malonate_beta"/>
    <property type="match status" value="1"/>
</dbReference>
<dbReference type="GO" id="GO:0005975">
    <property type="term" value="P:carbohydrate metabolic process"/>
    <property type="evidence" value="ECO:0007669"/>
    <property type="project" value="InterPro"/>
</dbReference>
<dbReference type="GO" id="GO:0003989">
    <property type="term" value="F:acetyl-CoA carboxylase activity"/>
    <property type="evidence" value="ECO:0007669"/>
    <property type="project" value="TreeGrafter"/>
</dbReference>
<dbReference type="GO" id="GO:0006633">
    <property type="term" value="P:fatty acid biosynthetic process"/>
    <property type="evidence" value="ECO:0007669"/>
    <property type="project" value="TreeGrafter"/>
</dbReference>
<dbReference type="GO" id="GO:0016740">
    <property type="term" value="F:transferase activity"/>
    <property type="evidence" value="ECO:0007669"/>
    <property type="project" value="UniProtKB-KW"/>
</dbReference>
<comment type="caution">
    <text evidence="2">The sequence shown here is derived from an EMBL/GenBank/DDBJ whole genome shotgun (WGS) entry which is preliminary data.</text>
</comment>